<dbReference type="RefSeq" id="WP_021738829.1">
    <property type="nucleotide sequence ID" value="NZ_CABKSU010000042.1"/>
</dbReference>
<organism evidence="1 2">
    <name type="scientific">Eubacterium ramulus</name>
    <dbReference type="NCBI Taxonomy" id="39490"/>
    <lineage>
        <taxon>Bacteria</taxon>
        <taxon>Bacillati</taxon>
        <taxon>Bacillota</taxon>
        <taxon>Clostridia</taxon>
        <taxon>Eubacteriales</taxon>
        <taxon>Eubacteriaceae</taxon>
        <taxon>Eubacterium</taxon>
    </lineage>
</organism>
<dbReference type="AlphaFoldDB" id="A0A844E5G5"/>
<comment type="caution">
    <text evidence="1">The sequence shown here is derived from an EMBL/GenBank/DDBJ whole genome shotgun (WGS) entry which is preliminary data.</text>
</comment>
<name>A0A844E5G5_EUBRA</name>
<proteinExistence type="predicted"/>
<dbReference type="EMBL" id="WKRA01000022">
    <property type="protein sequence ID" value="MSD16818.1"/>
    <property type="molecule type" value="Genomic_DNA"/>
</dbReference>
<sequence length="449" mass="52003">MQQKMITQKRTQAECRPRYQEVAVDHTAVSDMKYKQMNRAVLTEFLSYSSLKRSKGNTHLFHFLRLWARAATRPGYKDGIAYNTGMLILPLDSKKHRNHLCRVLDVRTPEDALQILKEMQKMKVLTYKVQQGQVWIWLDWSCIFINPKKELSPMQRLFYAESGFILFPITAISKLLRLDEPDRHLSPMDMFLDLWFHGTVCDPYTAGSVLMPVVHLELNQKVYKECMENEKILDPRVHLDDLAVRWNCSKSTVSRRLGTFVSDGLLGIYETHPACLESQGMLLVLPGYCNRHFSRRGNVVQDPVLPDPETAILAVEIAKHDIWDEQHLPEHIRRFARTAHFKGNGQKLTPMNPFYPYLDDLGQDMEQAAGGRNQSEPVTEEAMGNAPHENTETFRTVSGRNHWQQARFLFWLESGENGAEFFCVPVRTVWKQWYKPMCRAYEGCGPPEV</sequence>
<gene>
    <name evidence="1" type="ORF">GKE72_12270</name>
</gene>
<reference evidence="1 2" key="1">
    <citation type="journal article" date="2019" name="Nat. Med.">
        <title>A library of human gut bacterial isolates paired with longitudinal multiomics data enables mechanistic microbiome research.</title>
        <authorList>
            <person name="Poyet M."/>
            <person name="Groussin M."/>
            <person name="Gibbons S.M."/>
            <person name="Avila-Pacheco J."/>
            <person name="Jiang X."/>
            <person name="Kearney S.M."/>
            <person name="Perrotta A.R."/>
            <person name="Berdy B."/>
            <person name="Zhao S."/>
            <person name="Lieberman T.D."/>
            <person name="Swanson P.K."/>
            <person name="Smith M."/>
            <person name="Roesemann S."/>
            <person name="Alexander J.E."/>
            <person name="Rich S.A."/>
            <person name="Livny J."/>
            <person name="Vlamakis H."/>
            <person name="Clish C."/>
            <person name="Bullock K."/>
            <person name="Deik A."/>
            <person name="Scott J."/>
            <person name="Pierce K.A."/>
            <person name="Xavier R.J."/>
            <person name="Alm E.J."/>
        </authorList>
    </citation>
    <scope>NUCLEOTIDE SEQUENCE [LARGE SCALE GENOMIC DNA]</scope>
    <source>
        <strain evidence="1 2">BIOML-A3</strain>
    </source>
</reference>
<dbReference type="Proteomes" id="UP000431304">
    <property type="component" value="Unassembled WGS sequence"/>
</dbReference>
<accession>A0A844E5G5</accession>
<evidence type="ECO:0000313" key="2">
    <source>
        <dbReference type="Proteomes" id="UP000431304"/>
    </source>
</evidence>
<dbReference type="GeneID" id="42786287"/>
<protein>
    <submittedName>
        <fullName evidence="1">Uncharacterized protein</fullName>
    </submittedName>
</protein>
<evidence type="ECO:0000313" key="1">
    <source>
        <dbReference type="EMBL" id="MSD16818.1"/>
    </source>
</evidence>